<comment type="caution">
    <text evidence="2">The sequence shown here is derived from an EMBL/GenBank/DDBJ whole genome shotgun (WGS) entry which is preliminary data.</text>
</comment>
<dbReference type="Proteomes" id="UP001454036">
    <property type="component" value="Unassembled WGS sequence"/>
</dbReference>
<gene>
    <name evidence="2" type="ORF">LIER_19502</name>
</gene>
<accession>A0AAV3QJ34</accession>
<dbReference type="Pfam" id="PF22936">
    <property type="entry name" value="Pol_BBD"/>
    <property type="match status" value="1"/>
</dbReference>
<dbReference type="EMBL" id="BAABME010004827">
    <property type="protein sequence ID" value="GAA0163703.1"/>
    <property type="molecule type" value="Genomic_DNA"/>
</dbReference>
<sequence>MVSYSYRLKGFPENFGNRNQSPRFQNTRNSNGNWNACERNYLDNQRSYTAAQKEMAQMRENSHNNNAELINYAHCEEFARVNVTNHAKEFKVSWIIDTGASNHMCCNKSLFINLHDILVV</sequence>
<proteinExistence type="predicted"/>
<reference evidence="2 3" key="1">
    <citation type="submission" date="2024-01" db="EMBL/GenBank/DDBJ databases">
        <title>The complete chloroplast genome sequence of Lithospermum erythrorhizon: insights into the phylogenetic relationship among Boraginaceae species and the maternal lineages of purple gromwells.</title>
        <authorList>
            <person name="Okada T."/>
            <person name="Watanabe K."/>
        </authorList>
    </citation>
    <scope>NUCLEOTIDE SEQUENCE [LARGE SCALE GENOMIC DNA]</scope>
</reference>
<evidence type="ECO:0000313" key="2">
    <source>
        <dbReference type="EMBL" id="GAA0163703.1"/>
    </source>
</evidence>
<dbReference type="AlphaFoldDB" id="A0AAV3QJ34"/>
<organism evidence="2 3">
    <name type="scientific">Lithospermum erythrorhizon</name>
    <name type="common">Purple gromwell</name>
    <name type="synonym">Lithospermum officinale var. erythrorhizon</name>
    <dbReference type="NCBI Taxonomy" id="34254"/>
    <lineage>
        <taxon>Eukaryota</taxon>
        <taxon>Viridiplantae</taxon>
        <taxon>Streptophyta</taxon>
        <taxon>Embryophyta</taxon>
        <taxon>Tracheophyta</taxon>
        <taxon>Spermatophyta</taxon>
        <taxon>Magnoliopsida</taxon>
        <taxon>eudicotyledons</taxon>
        <taxon>Gunneridae</taxon>
        <taxon>Pentapetalae</taxon>
        <taxon>asterids</taxon>
        <taxon>lamiids</taxon>
        <taxon>Boraginales</taxon>
        <taxon>Boraginaceae</taxon>
        <taxon>Boraginoideae</taxon>
        <taxon>Lithospermeae</taxon>
        <taxon>Lithospermum</taxon>
    </lineage>
</organism>
<keyword evidence="3" id="KW-1185">Reference proteome</keyword>
<evidence type="ECO:0000259" key="1">
    <source>
        <dbReference type="Pfam" id="PF22936"/>
    </source>
</evidence>
<evidence type="ECO:0000313" key="3">
    <source>
        <dbReference type="Proteomes" id="UP001454036"/>
    </source>
</evidence>
<name>A0AAV3QJ34_LITER</name>
<feature type="domain" description="Retrovirus-related Pol polyprotein from transposon TNT 1-94-like beta-barrel" evidence="1">
    <location>
        <begin position="94"/>
        <end position="116"/>
    </location>
</feature>
<dbReference type="InterPro" id="IPR054722">
    <property type="entry name" value="PolX-like_BBD"/>
</dbReference>
<protein>
    <recommendedName>
        <fullName evidence="1">Retrovirus-related Pol polyprotein from transposon TNT 1-94-like beta-barrel domain-containing protein</fullName>
    </recommendedName>
</protein>